<organism evidence="3 4">
    <name type="scientific">Cellulomonas xylanilytica</name>
    <dbReference type="NCBI Taxonomy" id="233583"/>
    <lineage>
        <taxon>Bacteria</taxon>
        <taxon>Bacillati</taxon>
        <taxon>Actinomycetota</taxon>
        <taxon>Actinomycetes</taxon>
        <taxon>Micrococcales</taxon>
        <taxon>Cellulomonadaceae</taxon>
        <taxon>Cellulomonas</taxon>
    </lineage>
</organism>
<keyword evidence="2" id="KW-1133">Transmembrane helix</keyword>
<evidence type="ECO:0000256" key="1">
    <source>
        <dbReference type="SAM" id="MobiDB-lite"/>
    </source>
</evidence>
<feature type="transmembrane region" description="Helical" evidence="2">
    <location>
        <begin position="79"/>
        <end position="100"/>
    </location>
</feature>
<dbReference type="Proteomes" id="UP000321118">
    <property type="component" value="Unassembled WGS sequence"/>
</dbReference>
<dbReference type="EMBL" id="BJUB01000004">
    <property type="protein sequence ID" value="GEK21011.1"/>
    <property type="molecule type" value="Genomic_DNA"/>
</dbReference>
<proteinExistence type="predicted"/>
<feature type="transmembrane region" description="Helical" evidence="2">
    <location>
        <begin position="39"/>
        <end position="67"/>
    </location>
</feature>
<sequence>MTETWTTGRLVLMGAGVVLIGVGVVVGLTSVPQGQWPSVLLWLAGGVAVHDVVLAPAAVVLGALVLPRVPVGWRPALRAGALGAVVLAIFAAVIVVAAGVRRDPSVVPVPLTTSLVVATAVLVLAVLVGAAVGTARGPARGRDPADPELRPREDVD</sequence>
<feature type="compositionally biased region" description="Basic and acidic residues" evidence="1">
    <location>
        <begin position="140"/>
        <end position="156"/>
    </location>
</feature>
<keyword evidence="2" id="KW-0812">Transmembrane</keyword>
<evidence type="ECO:0000313" key="4">
    <source>
        <dbReference type="Proteomes" id="UP000321118"/>
    </source>
</evidence>
<keyword evidence="2" id="KW-0472">Membrane</keyword>
<reference evidence="3 4" key="1">
    <citation type="submission" date="2019-07" db="EMBL/GenBank/DDBJ databases">
        <title>Whole genome shotgun sequence of Cellulomonas xylanilytica NBRC 101102.</title>
        <authorList>
            <person name="Hosoyama A."/>
            <person name="Uohara A."/>
            <person name="Ohji S."/>
            <person name="Ichikawa N."/>
        </authorList>
    </citation>
    <scope>NUCLEOTIDE SEQUENCE [LARGE SCALE GENOMIC DNA]</scope>
    <source>
        <strain evidence="3 4">NBRC 101102</strain>
    </source>
</reference>
<dbReference type="AlphaFoldDB" id="A0A510V517"/>
<protein>
    <submittedName>
        <fullName evidence="3">Uncharacterized protein</fullName>
    </submittedName>
</protein>
<name>A0A510V517_9CELL</name>
<feature type="transmembrane region" description="Helical" evidence="2">
    <location>
        <begin position="12"/>
        <end position="33"/>
    </location>
</feature>
<gene>
    <name evidence="3" type="ORF">CXY01_15310</name>
</gene>
<comment type="caution">
    <text evidence="3">The sequence shown here is derived from an EMBL/GenBank/DDBJ whole genome shotgun (WGS) entry which is preliminary data.</text>
</comment>
<dbReference type="RefSeq" id="WP_146926730.1">
    <property type="nucleotide sequence ID" value="NZ_BJUB01000004.1"/>
</dbReference>
<evidence type="ECO:0000313" key="3">
    <source>
        <dbReference type="EMBL" id="GEK21011.1"/>
    </source>
</evidence>
<keyword evidence="4" id="KW-1185">Reference proteome</keyword>
<feature type="region of interest" description="Disordered" evidence="1">
    <location>
        <begin position="136"/>
        <end position="156"/>
    </location>
</feature>
<accession>A0A510V517</accession>
<evidence type="ECO:0000256" key="2">
    <source>
        <dbReference type="SAM" id="Phobius"/>
    </source>
</evidence>
<feature type="transmembrane region" description="Helical" evidence="2">
    <location>
        <begin position="112"/>
        <end position="132"/>
    </location>
</feature>